<gene>
    <name evidence="2" type="primary">DSCAML1</name>
</gene>
<dbReference type="AlphaFoldDB" id="A0A4W2ID32"/>
<proteinExistence type="predicted"/>
<evidence type="ECO:0000313" key="4">
    <source>
        <dbReference type="Proteomes" id="UP000429181"/>
    </source>
</evidence>
<accession>A0A4W2ID32</accession>
<dbReference type="Proteomes" id="UP000314981">
    <property type="component" value="Chromosome 15"/>
</dbReference>
<dbReference type="Proteomes" id="UP000429181">
    <property type="component" value="Chromosome 15"/>
</dbReference>
<feature type="compositionally biased region" description="Polar residues" evidence="1">
    <location>
        <begin position="47"/>
        <end position="61"/>
    </location>
</feature>
<evidence type="ECO:0000256" key="1">
    <source>
        <dbReference type="SAM" id="MobiDB-lite"/>
    </source>
</evidence>
<organism evidence="2 4">
    <name type="scientific">Bos indicus x Bos taurus</name>
    <name type="common">Hybrid cattle</name>
    <dbReference type="NCBI Taxonomy" id="30522"/>
    <lineage>
        <taxon>Eukaryota</taxon>
        <taxon>Metazoa</taxon>
        <taxon>Chordata</taxon>
        <taxon>Craniata</taxon>
        <taxon>Vertebrata</taxon>
        <taxon>Euteleostomi</taxon>
        <taxon>Mammalia</taxon>
        <taxon>Eutheria</taxon>
        <taxon>Laurasiatheria</taxon>
        <taxon>Artiodactyla</taxon>
        <taxon>Ruminantia</taxon>
        <taxon>Pecora</taxon>
        <taxon>Bovidae</taxon>
        <taxon>Bovinae</taxon>
        <taxon>Bos</taxon>
    </lineage>
</organism>
<dbReference type="Ensembl" id="ENSBIXT00005036465.1">
    <property type="protein sequence ID" value="ENSBIXP00005041925.1"/>
    <property type="gene ID" value="ENSBIXG00005006178.1"/>
</dbReference>
<protein>
    <submittedName>
        <fullName evidence="2">DS cell adhesion molecule like 1</fullName>
    </submittedName>
</protein>
<reference evidence="3 4" key="1">
    <citation type="submission" date="2018-11" db="EMBL/GenBank/DDBJ databases">
        <title>Haplotype-resolved cattle genomes.</title>
        <authorList>
            <person name="Low W.Y."/>
            <person name="Tearle R."/>
            <person name="Bickhart D.M."/>
            <person name="Rosen B.D."/>
            <person name="Koren S."/>
            <person name="Rhie A."/>
            <person name="Hiendleder S."/>
            <person name="Phillippy A.M."/>
            <person name="Smith T.P.L."/>
            <person name="Williams J.L."/>
        </authorList>
    </citation>
    <scope>NUCLEOTIDE SEQUENCE [LARGE SCALE GENOMIC DNA]</scope>
</reference>
<evidence type="ECO:0000313" key="2">
    <source>
        <dbReference type="Ensembl" id="ENSBIXP00005041925.1"/>
    </source>
</evidence>
<keyword evidence="3" id="KW-1185">Reference proteome</keyword>
<evidence type="ECO:0000313" key="3">
    <source>
        <dbReference type="Proteomes" id="UP000314981"/>
    </source>
</evidence>
<sequence>MTCRTSGTSTLTGRCSSTPSPPPPSIALSTTMTTSAQRRTLPARSGAPTSASKQFSGNPTPSGWRIKGRCVVAWPSSSASSPLQCRNTLALCPGRKTQSPSSQGTARETDAKMSGLGCGSGYYSQQQSLRHWEIPPPPPPYGHRLLILQTVEMDGLYKICHGPTRGHI</sequence>
<name>A0A4W2ID32_BOBOX</name>
<feature type="compositionally biased region" description="Polar residues" evidence="1">
    <location>
        <begin position="1"/>
        <end position="15"/>
    </location>
</feature>
<dbReference type="Ensembl" id="ENSBIXT00000008886.1">
    <property type="protein sequence ID" value="ENSBIXP00000003926.1"/>
    <property type="gene ID" value="ENSBIXG00000010328.1"/>
</dbReference>
<dbReference type="GeneTree" id="ENSGT00940000155354"/>
<feature type="region of interest" description="Disordered" evidence="1">
    <location>
        <begin position="1"/>
        <end position="65"/>
    </location>
</feature>
<reference evidence="2" key="2">
    <citation type="submission" date="2025-05" db="UniProtKB">
        <authorList>
            <consortium name="Ensembl"/>
        </authorList>
    </citation>
    <scope>IDENTIFICATION</scope>
</reference>
<feature type="compositionally biased region" description="Polar residues" evidence="1">
    <location>
        <begin position="27"/>
        <end position="38"/>
    </location>
</feature>